<feature type="signal peptide" evidence="1">
    <location>
        <begin position="1"/>
        <end position="19"/>
    </location>
</feature>
<dbReference type="RefSeq" id="WP_380019689.1">
    <property type="nucleotide sequence ID" value="NZ_JBHSHD010000005.1"/>
</dbReference>
<organism evidence="3 4">
    <name type="scientific">Dokdonella ginsengisoli</name>
    <dbReference type="NCBI Taxonomy" id="363846"/>
    <lineage>
        <taxon>Bacteria</taxon>
        <taxon>Pseudomonadati</taxon>
        <taxon>Pseudomonadota</taxon>
        <taxon>Gammaproteobacteria</taxon>
        <taxon>Lysobacterales</taxon>
        <taxon>Rhodanobacteraceae</taxon>
        <taxon>Dokdonella</taxon>
    </lineage>
</organism>
<dbReference type="EMBL" id="JBHSHD010000005">
    <property type="protein sequence ID" value="MFC4819890.1"/>
    <property type="molecule type" value="Genomic_DNA"/>
</dbReference>
<dbReference type="PROSITE" id="PS51257">
    <property type="entry name" value="PROKAR_LIPOPROTEIN"/>
    <property type="match status" value="1"/>
</dbReference>
<dbReference type="InterPro" id="IPR037682">
    <property type="entry name" value="TonB_C"/>
</dbReference>
<evidence type="ECO:0000256" key="1">
    <source>
        <dbReference type="SAM" id="SignalP"/>
    </source>
</evidence>
<comment type="caution">
    <text evidence="3">The sequence shown here is derived from an EMBL/GenBank/DDBJ whole genome shotgun (WGS) entry which is preliminary data.</text>
</comment>
<gene>
    <name evidence="3" type="ORF">ACFO6Q_06125</name>
</gene>
<evidence type="ECO:0000259" key="2">
    <source>
        <dbReference type="PROSITE" id="PS52015"/>
    </source>
</evidence>
<dbReference type="PROSITE" id="PS52015">
    <property type="entry name" value="TONB_CTD"/>
    <property type="match status" value="1"/>
</dbReference>
<evidence type="ECO:0000313" key="3">
    <source>
        <dbReference type="EMBL" id="MFC4819890.1"/>
    </source>
</evidence>
<keyword evidence="4" id="KW-1185">Reference proteome</keyword>
<reference evidence="4" key="1">
    <citation type="journal article" date="2019" name="Int. J. Syst. Evol. Microbiol.">
        <title>The Global Catalogue of Microorganisms (GCM) 10K type strain sequencing project: providing services to taxonomists for standard genome sequencing and annotation.</title>
        <authorList>
            <consortium name="The Broad Institute Genomics Platform"/>
            <consortium name="The Broad Institute Genome Sequencing Center for Infectious Disease"/>
            <person name="Wu L."/>
            <person name="Ma J."/>
        </authorList>
    </citation>
    <scope>NUCLEOTIDE SEQUENCE [LARGE SCALE GENOMIC DNA]</scope>
    <source>
        <strain evidence="4">CCUG 30340</strain>
    </source>
</reference>
<proteinExistence type="predicted"/>
<dbReference type="SUPFAM" id="SSF74653">
    <property type="entry name" value="TolA/TonB C-terminal domain"/>
    <property type="match status" value="1"/>
</dbReference>
<sequence>MKRLVISLCALAAAAGACAQSTLPPKVVPADKLAGYWQMDASSVQADAPNYGKNIQQPGCATVSFVVEKDGSTSTIKVQKVAPEGDLGKIAASAASHLRFEPTVSNSGRDRVFSWLIFPFNLPADAATRTAVMQRCAVDTLDWKDH</sequence>
<dbReference type="Gene3D" id="3.30.1150.10">
    <property type="match status" value="1"/>
</dbReference>
<keyword evidence="1" id="KW-0732">Signal</keyword>
<feature type="chain" id="PRO_5045967165" evidence="1">
    <location>
        <begin position="20"/>
        <end position="146"/>
    </location>
</feature>
<accession>A0ABV9QTD4</accession>
<name>A0ABV9QTD4_9GAMM</name>
<evidence type="ECO:0000313" key="4">
    <source>
        <dbReference type="Proteomes" id="UP001595886"/>
    </source>
</evidence>
<dbReference type="Proteomes" id="UP001595886">
    <property type="component" value="Unassembled WGS sequence"/>
</dbReference>
<feature type="domain" description="TonB C-terminal" evidence="2">
    <location>
        <begin position="33"/>
        <end position="131"/>
    </location>
</feature>
<dbReference type="Pfam" id="PF03544">
    <property type="entry name" value="TonB_C"/>
    <property type="match status" value="1"/>
</dbReference>
<protein>
    <submittedName>
        <fullName evidence="3">Energy transducer TonB</fullName>
    </submittedName>
</protein>